<dbReference type="AlphaFoldDB" id="A0A699KAF0"/>
<name>A0A699KAF0_TANCI</name>
<protein>
    <submittedName>
        <fullName evidence="1">Zinc finger, CCHC-type</fullName>
    </submittedName>
</protein>
<accession>A0A699KAF0</accession>
<organism evidence="1">
    <name type="scientific">Tanacetum cinerariifolium</name>
    <name type="common">Dalmatian daisy</name>
    <name type="synonym">Chrysanthemum cinerariifolium</name>
    <dbReference type="NCBI Taxonomy" id="118510"/>
    <lineage>
        <taxon>Eukaryota</taxon>
        <taxon>Viridiplantae</taxon>
        <taxon>Streptophyta</taxon>
        <taxon>Embryophyta</taxon>
        <taxon>Tracheophyta</taxon>
        <taxon>Spermatophyta</taxon>
        <taxon>Magnoliopsida</taxon>
        <taxon>eudicotyledons</taxon>
        <taxon>Gunneridae</taxon>
        <taxon>Pentapetalae</taxon>
        <taxon>asterids</taxon>
        <taxon>campanulids</taxon>
        <taxon>Asterales</taxon>
        <taxon>Asteraceae</taxon>
        <taxon>Asteroideae</taxon>
        <taxon>Anthemideae</taxon>
        <taxon>Anthemidinae</taxon>
        <taxon>Tanacetum</taxon>
    </lineage>
</organism>
<dbReference type="EMBL" id="BKCJ010496974">
    <property type="protein sequence ID" value="GFA83462.1"/>
    <property type="molecule type" value="Genomic_DNA"/>
</dbReference>
<proteinExistence type="predicted"/>
<evidence type="ECO:0000313" key="1">
    <source>
        <dbReference type="EMBL" id="GFA83462.1"/>
    </source>
</evidence>
<gene>
    <name evidence="1" type="ORF">Tci_655434</name>
</gene>
<feature type="non-terminal residue" evidence="1">
    <location>
        <position position="1"/>
    </location>
</feature>
<sequence length="91" mass="10465">MAHPVQNINHSAFRSMFERKKLSGNNFNDWFRQLKLVLRAEKKMFAIEQPLPIAPDADSAAIVLAEWNALYDAYNEMACLMLGSMTPELHR</sequence>
<comment type="caution">
    <text evidence="1">The sequence shown here is derived from an EMBL/GenBank/DDBJ whole genome shotgun (WGS) entry which is preliminary data.</text>
</comment>
<reference evidence="1" key="1">
    <citation type="journal article" date="2019" name="Sci. Rep.">
        <title>Draft genome of Tanacetum cinerariifolium, the natural source of mosquito coil.</title>
        <authorList>
            <person name="Yamashiro T."/>
            <person name="Shiraishi A."/>
            <person name="Satake H."/>
            <person name="Nakayama K."/>
        </authorList>
    </citation>
    <scope>NUCLEOTIDE SEQUENCE</scope>
</reference>